<reference evidence="5" key="1">
    <citation type="submission" date="2021-10" db="EMBL/GenBank/DDBJ databases">
        <authorList>
            <person name="Piombo E."/>
        </authorList>
    </citation>
    <scope>NUCLEOTIDE SEQUENCE</scope>
</reference>
<keyword evidence="2" id="KW-0539">Nucleus</keyword>
<evidence type="ECO:0000256" key="2">
    <source>
        <dbReference type="ARBA" id="ARBA00023242"/>
    </source>
</evidence>
<evidence type="ECO:0000313" key="6">
    <source>
        <dbReference type="Proteomes" id="UP000696573"/>
    </source>
</evidence>
<keyword evidence="1" id="KW-0479">Metal-binding</keyword>
<accession>A0A9N9YRX2</accession>
<dbReference type="InterPro" id="IPR036864">
    <property type="entry name" value="Zn2-C6_fun-type_DNA-bd_sf"/>
</dbReference>
<dbReference type="PROSITE" id="PS50048">
    <property type="entry name" value="ZN2_CY6_FUNGAL_2"/>
    <property type="match status" value="1"/>
</dbReference>
<dbReference type="PROSITE" id="PS00463">
    <property type="entry name" value="ZN2_CY6_FUNGAL_1"/>
    <property type="match status" value="1"/>
</dbReference>
<keyword evidence="6" id="KW-1185">Reference proteome</keyword>
<comment type="caution">
    <text evidence="5">The sequence shown here is derived from an EMBL/GenBank/DDBJ whole genome shotgun (WGS) entry which is preliminary data.</text>
</comment>
<dbReference type="GO" id="GO:0006351">
    <property type="term" value="P:DNA-templated transcription"/>
    <property type="evidence" value="ECO:0007669"/>
    <property type="project" value="InterPro"/>
</dbReference>
<dbReference type="Pfam" id="PF04082">
    <property type="entry name" value="Fungal_trans"/>
    <property type="match status" value="1"/>
</dbReference>
<dbReference type="InterPro" id="IPR052761">
    <property type="entry name" value="Fungal_Detox/Toxin_TFs"/>
</dbReference>
<dbReference type="GO" id="GO:0000981">
    <property type="term" value="F:DNA-binding transcription factor activity, RNA polymerase II-specific"/>
    <property type="evidence" value="ECO:0007669"/>
    <property type="project" value="InterPro"/>
</dbReference>
<proteinExistence type="predicted"/>
<feature type="region of interest" description="Disordered" evidence="3">
    <location>
        <begin position="130"/>
        <end position="153"/>
    </location>
</feature>
<dbReference type="CDD" id="cd00067">
    <property type="entry name" value="GAL4"/>
    <property type="match status" value="1"/>
</dbReference>
<evidence type="ECO:0000256" key="1">
    <source>
        <dbReference type="ARBA" id="ARBA00022723"/>
    </source>
</evidence>
<dbReference type="Pfam" id="PF00172">
    <property type="entry name" value="Zn_clus"/>
    <property type="match status" value="1"/>
</dbReference>
<dbReference type="PANTHER" id="PTHR47425:SF2">
    <property type="entry name" value="FARB-RELATED"/>
    <property type="match status" value="1"/>
</dbReference>
<dbReference type="SMART" id="SM00066">
    <property type="entry name" value="GAL4"/>
    <property type="match status" value="1"/>
</dbReference>
<dbReference type="SUPFAM" id="SSF57701">
    <property type="entry name" value="Zn2/Cys6 DNA-binding domain"/>
    <property type="match status" value="1"/>
</dbReference>
<dbReference type="Gene3D" id="4.10.240.10">
    <property type="entry name" value="Zn(2)-C6 fungal-type DNA-binding domain"/>
    <property type="match status" value="1"/>
</dbReference>
<dbReference type="InterPro" id="IPR001138">
    <property type="entry name" value="Zn2Cys6_DnaBD"/>
</dbReference>
<dbReference type="Proteomes" id="UP000696573">
    <property type="component" value="Unassembled WGS sequence"/>
</dbReference>
<protein>
    <recommendedName>
        <fullName evidence="4">Zn(2)-C6 fungal-type domain-containing protein</fullName>
    </recommendedName>
</protein>
<dbReference type="GO" id="GO:0003677">
    <property type="term" value="F:DNA binding"/>
    <property type="evidence" value="ECO:0007669"/>
    <property type="project" value="InterPro"/>
</dbReference>
<sequence length="839" mass="93338">MSVETSANIGIALDFGFSHCAKPGPRRKRKRSPRACLVCRSRKVRCDVLQKSRPCTNCTLDGKVCIVPNGRRGKMTWGDDVDQPSLQHVEEATDPNNARDHVERAVASDQDLSMGQQEFTFADEIDVDISNGLDDSGQAHDSDGWPQDTLCSTQPDDKLVESSLKVFSSNLKGFLENHTQSRTDAVPEDAITSPASDAMALFAEREVSYTRYPFIILNNLRSLGPEDVAYLASQDCLVIPTGETLDHFLKMYFLHVHPLLPMINEGNFWKLYCHGPCEETDKVPLVLFQAILFAASSFVSEEVVKHLGFPHTRAARAAFYKRAKLLYNLETESSLVPLAQTALLLSFWAPDPLGGQGGLSDCTKNSTEAWLVLAIHDARNAGAHLQTNMHSSAPVENYSTEQKRQNTLRRLWWCCLIRDRILALNLRRNIQIKRTYYDADTLYQDLSDEIHQSRVYNADTKRRTIRVLVQLARLATTLTDVIPLIYPSDDEPRDNSPTGKGSSARKCKELLDAWYKPAFSELSSLAGGAGNLDPVILYTNFTYIYYYSAKIAVCHHEALQLALSNASAMLDSIAFATICDNQQQLREAIYGVSDCLERLIQLGLVRWLPVVTLACLALPLMLQILDVKISSLNPNSVAIKASKTQATVKQRRLTVLIEAVRVYHPRYATVDYICKTIRHVTNLAKLDVISNVGADMGMGQPIISDWTDFLILSPGHYLQLSNALDFSLKKTCLARADDISSDLKLLLGTGAKLPSPQEHSLTYQRLSPPNAFAIPGHSWDMEPDERSGSVNPSSQSHVIEESILDETFPVPELPPSAAIELGLDWMDFGEFPILDLGPM</sequence>
<evidence type="ECO:0000313" key="5">
    <source>
        <dbReference type="EMBL" id="CAH0041814.1"/>
    </source>
</evidence>
<dbReference type="InterPro" id="IPR007219">
    <property type="entry name" value="XnlR_reg_dom"/>
</dbReference>
<dbReference type="AlphaFoldDB" id="A0A9N9YRX2"/>
<dbReference type="CDD" id="cd12148">
    <property type="entry name" value="fungal_TF_MHR"/>
    <property type="match status" value="1"/>
</dbReference>
<dbReference type="SMART" id="SM00906">
    <property type="entry name" value="Fungal_trans"/>
    <property type="match status" value="1"/>
</dbReference>
<organism evidence="5 6">
    <name type="scientific">Clonostachys rhizophaga</name>
    <dbReference type="NCBI Taxonomy" id="160324"/>
    <lineage>
        <taxon>Eukaryota</taxon>
        <taxon>Fungi</taxon>
        <taxon>Dikarya</taxon>
        <taxon>Ascomycota</taxon>
        <taxon>Pezizomycotina</taxon>
        <taxon>Sordariomycetes</taxon>
        <taxon>Hypocreomycetidae</taxon>
        <taxon>Hypocreales</taxon>
        <taxon>Bionectriaceae</taxon>
        <taxon>Clonostachys</taxon>
    </lineage>
</organism>
<gene>
    <name evidence="5" type="ORF">CRHIZ90672A_00012293</name>
</gene>
<evidence type="ECO:0000256" key="3">
    <source>
        <dbReference type="SAM" id="MobiDB-lite"/>
    </source>
</evidence>
<dbReference type="OrthoDB" id="5121955at2759"/>
<feature type="domain" description="Zn(2)-C6 fungal-type" evidence="4">
    <location>
        <begin position="35"/>
        <end position="67"/>
    </location>
</feature>
<evidence type="ECO:0000259" key="4">
    <source>
        <dbReference type="PROSITE" id="PS50048"/>
    </source>
</evidence>
<name>A0A9N9YRX2_9HYPO</name>
<dbReference type="PANTHER" id="PTHR47425">
    <property type="entry name" value="FARB-RELATED"/>
    <property type="match status" value="1"/>
</dbReference>
<dbReference type="GO" id="GO:0008270">
    <property type="term" value="F:zinc ion binding"/>
    <property type="evidence" value="ECO:0007669"/>
    <property type="project" value="InterPro"/>
</dbReference>
<dbReference type="EMBL" id="CABFNQ020000764">
    <property type="protein sequence ID" value="CAH0041814.1"/>
    <property type="molecule type" value="Genomic_DNA"/>
</dbReference>